<organism evidence="11 12">
    <name type="scientific">Acipenser oxyrinchus oxyrinchus</name>
    <dbReference type="NCBI Taxonomy" id="40147"/>
    <lineage>
        <taxon>Eukaryota</taxon>
        <taxon>Metazoa</taxon>
        <taxon>Chordata</taxon>
        <taxon>Craniata</taxon>
        <taxon>Vertebrata</taxon>
        <taxon>Euteleostomi</taxon>
        <taxon>Actinopterygii</taxon>
        <taxon>Chondrostei</taxon>
        <taxon>Acipenseriformes</taxon>
        <taxon>Acipenseridae</taxon>
        <taxon>Acipenser</taxon>
    </lineage>
</organism>
<feature type="compositionally biased region" description="Basic residues" evidence="9">
    <location>
        <begin position="87"/>
        <end position="97"/>
    </location>
</feature>
<dbReference type="SMART" id="SM00297">
    <property type="entry name" value="BROMO"/>
    <property type="match status" value="1"/>
</dbReference>
<feature type="compositionally biased region" description="Basic and acidic residues" evidence="9">
    <location>
        <begin position="73"/>
        <end position="86"/>
    </location>
</feature>
<keyword evidence="12" id="KW-1185">Reference proteome</keyword>
<dbReference type="GO" id="GO:0005634">
    <property type="term" value="C:nucleus"/>
    <property type="evidence" value="ECO:0007669"/>
    <property type="project" value="UniProtKB-SubCell"/>
</dbReference>
<dbReference type="CDD" id="cd05513">
    <property type="entry name" value="Bromo_brd7_like"/>
    <property type="match status" value="1"/>
</dbReference>
<dbReference type="InterPro" id="IPR036427">
    <property type="entry name" value="Bromodomain-like_sf"/>
</dbReference>
<feature type="domain" description="Bromo" evidence="10">
    <location>
        <begin position="177"/>
        <end position="247"/>
    </location>
</feature>
<evidence type="ECO:0000256" key="7">
    <source>
        <dbReference type="ARBA" id="ARBA00040982"/>
    </source>
</evidence>
<comment type="subcellular location">
    <subcellularLocation>
        <location evidence="1">Nucleus</location>
    </subcellularLocation>
</comment>
<evidence type="ECO:0000259" key="10">
    <source>
        <dbReference type="PROSITE" id="PS50014"/>
    </source>
</evidence>
<keyword evidence="4 8" id="KW-0103">Bromodomain</keyword>
<evidence type="ECO:0000256" key="1">
    <source>
        <dbReference type="ARBA" id="ARBA00004123"/>
    </source>
</evidence>
<dbReference type="InterPro" id="IPR001487">
    <property type="entry name" value="Bromodomain"/>
</dbReference>
<evidence type="ECO:0000256" key="4">
    <source>
        <dbReference type="ARBA" id="ARBA00023117"/>
    </source>
</evidence>
<evidence type="ECO:0000256" key="6">
    <source>
        <dbReference type="ARBA" id="ARBA00023242"/>
    </source>
</evidence>
<dbReference type="AlphaFoldDB" id="A0AAD8LQL7"/>
<feature type="compositionally biased region" description="Basic residues" evidence="9">
    <location>
        <begin position="62"/>
        <end position="72"/>
    </location>
</feature>
<sequence>MGKKHKKHKPEWRTVDDYVDKSLEKPLKLVLKVGGSEVTELSGSGHDSSYYDDRSDHERERHKEKKKKKKKKSEKEKDKHVDEEERRRRKEEKKRKREREQCDTEGEVEGASTLKMEEEKKRKQIDTEGEVDGFDRGIKVEKVEHPADRPVRSCRTQQENDCTPLQQLLEHFLRQLQRKDPHGFFSFPVTDAIAPGYSMIIKHPMDFSTIKDKIEINEYKSVTEFKADFKLMCDNAMVYNRPETVYYKAAKKLLHTGFKMMSKQAAILGNEDTATEEPVPEVIPVPVEPTKKSKKPVKDMNEVVSYLYEPEGTACSLTDSTAEEHVLALVEHAADEARDRIHRHLPSSKIGYLKKDADGALVYTVVNQSDPETEEEESHPIDLSSLSNKLLPGLTTLGFKDDRRNRVTYLNSAYNTQSLQNNTVFPDLRPDEMELLYSAYGDDTGVQCALSLQEFVKGCGNFTKKIVDGLLDQMTGGDHSKAIYQIRQRRNIAMKPPDETKNSLCDMQVGGAAGMAEDSNNSVLDFMSMKSYSDMSLDMSMLNTLGKTVKKEPDHEDFDEAAKLLQDLHEAQNDRVGSRPSSNLSSLSNASERDQHHLGSPAHLSVGEQAEMVHDPYEFLQSPEPGSTANS</sequence>
<feature type="compositionally biased region" description="Basic and acidic residues" evidence="9">
    <location>
        <begin position="49"/>
        <end position="61"/>
    </location>
</feature>
<dbReference type="Proteomes" id="UP001230051">
    <property type="component" value="Unassembled WGS sequence"/>
</dbReference>
<keyword evidence="5" id="KW-0804">Transcription</keyword>
<dbReference type="PANTHER" id="PTHR22881">
    <property type="entry name" value="BROMODOMAIN CONTAINING PROTEIN"/>
    <property type="match status" value="1"/>
</dbReference>
<evidence type="ECO:0000256" key="9">
    <source>
        <dbReference type="SAM" id="MobiDB-lite"/>
    </source>
</evidence>
<feature type="region of interest" description="Disordered" evidence="9">
    <location>
        <begin position="34"/>
        <end position="127"/>
    </location>
</feature>
<protein>
    <recommendedName>
        <fullName evidence="7">Bromodomain-containing protein 9</fullName>
    </recommendedName>
</protein>
<dbReference type="GO" id="GO:0006357">
    <property type="term" value="P:regulation of transcription by RNA polymerase II"/>
    <property type="evidence" value="ECO:0007669"/>
    <property type="project" value="TreeGrafter"/>
</dbReference>
<keyword evidence="6" id="KW-0539">Nucleus</keyword>
<dbReference type="FunFam" id="1.20.920.10:FF:000022">
    <property type="entry name" value="Putative bromodomain-containing protein 9"/>
    <property type="match status" value="1"/>
</dbReference>
<dbReference type="EMBL" id="JAGXEW010000003">
    <property type="protein sequence ID" value="KAK1173350.1"/>
    <property type="molecule type" value="Genomic_DNA"/>
</dbReference>
<feature type="compositionally biased region" description="Basic and acidic residues" evidence="9">
    <location>
        <begin position="115"/>
        <end position="126"/>
    </location>
</feature>
<dbReference type="InterPro" id="IPR021900">
    <property type="entry name" value="DUF3512"/>
</dbReference>
<accession>A0AAD8LQL7</accession>
<dbReference type="PRINTS" id="PR00503">
    <property type="entry name" value="BROMODOMAIN"/>
</dbReference>
<keyword evidence="3" id="KW-0805">Transcription regulation</keyword>
<reference evidence="11" key="1">
    <citation type="submission" date="2022-02" db="EMBL/GenBank/DDBJ databases">
        <title>Atlantic sturgeon de novo genome assembly.</title>
        <authorList>
            <person name="Stock M."/>
            <person name="Klopp C."/>
            <person name="Guiguen Y."/>
            <person name="Cabau C."/>
            <person name="Parinello H."/>
            <person name="Santidrian Yebra-Pimentel E."/>
            <person name="Kuhl H."/>
            <person name="Dirks R.P."/>
            <person name="Guessner J."/>
            <person name="Wuertz S."/>
            <person name="Du K."/>
            <person name="Schartl M."/>
        </authorList>
    </citation>
    <scope>NUCLEOTIDE SEQUENCE</scope>
    <source>
        <strain evidence="11">STURGEONOMICS-FGT-2020</strain>
        <tissue evidence="11">Whole blood</tissue>
    </source>
</reference>
<feature type="region of interest" description="Disordered" evidence="9">
    <location>
        <begin position="571"/>
        <end position="631"/>
    </location>
</feature>
<evidence type="ECO:0000256" key="5">
    <source>
        <dbReference type="ARBA" id="ARBA00023163"/>
    </source>
</evidence>
<dbReference type="GO" id="GO:0006325">
    <property type="term" value="P:chromatin organization"/>
    <property type="evidence" value="ECO:0007669"/>
    <property type="project" value="UniProtKB-KW"/>
</dbReference>
<evidence type="ECO:0000313" key="11">
    <source>
        <dbReference type="EMBL" id="KAK1173350.1"/>
    </source>
</evidence>
<proteinExistence type="predicted"/>
<gene>
    <name evidence="11" type="primary">brd9</name>
    <name evidence="11" type="ORF">AOXY_G3443</name>
</gene>
<dbReference type="InterPro" id="IPR051831">
    <property type="entry name" value="Bromodomain_contain_prot"/>
</dbReference>
<evidence type="ECO:0000256" key="8">
    <source>
        <dbReference type="PROSITE-ProRule" id="PRU00035"/>
    </source>
</evidence>
<dbReference type="Pfam" id="PF00439">
    <property type="entry name" value="Bromodomain"/>
    <property type="match status" value="1"/>
</dbReference>
<dbReference type="PROSITE" id="PS50014">
    <property type="entry name" value="BROMODOMAIN_2"/>
    <property type="match status" value="1"/>
</dbReference>
<dbReference type="Pfam" id="PF12024">
    <property type="entry name" value="DUF3512"/>
    <property type="match status" value="1"/>
</dbReference>
<dbReference type="PANTHER" id="PTHR22881:SF4">
    <property type="entry name" value="BROMODOMAIN-CONTAINING PROTEIN 9"/>
    <property type="match status" value="1"/>
</dbReference>
<evidence type="ECO:0000256" key="2">
    <source>
        <dbReference type="ARBA" id="ARBA00022853"/>
    </source>
</evidence>
<evidence type="ECO:0000256" key="3">
    <source>
        <dbReference type="ARBA" id="ARBA00023015"/>
    </source>
</evidence>
<dbReference type="SUPFAM" id="SSF47370">
    <property type="entry name" value="Bromodomain"/>
    <property type="match status" value="1"/>
</dbReference>
<keyword evidence="2" id="KW-0156">Chromatin regulator</keyword>
<evidence type="ECO:0000313" key="12">
    <source>
        <dbReference type="Proteomes" id="UP001230051"/>
    </source>
</evidence>
<comment type="caution">
    <text evidence="11">The sequence shown here is derived from an EMBL/GenBank/DDBJ whole genome shotgun (WGS) entry which is preliminary data.</text>
</comment>
<name>A0AAD8LQL7_ACIOX</name>
<feature type="compositionally biased region" description="Low complexity" evidence="9">
    <location>
        <begin position="581"/>
        <end position="590"/>
    </location>
</feature>
<dbReference type="Gene3D" id="1.20.920.10">
    <property type="entry name" value="Bromodomain-like"/>
    <property type="match status" value="1"/>
</dbReference>